<sequence length="43" mass="4922">MSPTFRRKRSVESHITMACEPTTNVSTSFNLLRIGTQQMTTDF</sequence>
<evidence type="ECO:0000313" key="1">
    <source>
        <dbReference type="EMBL" id="KRZ03309.1"/>
    </source>
</evidence>
<dbReference type="AlphaFoldDB" id="A0A0V1GYP1"/>
<name>A0A0V1GYP1_9BILA</name>
<reference evidence="1 2" key="1">
    <citation type="submission" date="2015-01" db="EMBL/GenBank/DDBJ databases">
        <title>Evolution of Trichinella species and genotypes.</title>
        <authorList>
            <person name="Korhonen P.K."/>
            <person name="Edoardo P."/>
            <person name="Giuseppe L.R."/>
            <person name="Gasser R.B."/>
        </authorList>
    </citation>
    <scope>NUCLEOTIDE SEQUENCE [LARGE SCALE GENOMIC DNA]</scope>
    <source>
        <strain evidence="1">ISS1029</strain>
    </source>
</reference>
<proteinExistence type="predicted"/>
<dbReference type="Proteomes" id="UP000055024">
    <property type="component" value="Unassembled WGS sequence"/>
</dbReference>
<keyword evidence="2" id="KW-1185">Reference proteome</keyword>
<evidence type="ECO:0000313" key="2">
    <source>
        <dbReference type="Proteomes" id="UP000055024"/>
    </source>
</evidence>
<dbReference type="EMBL" id="JYDP01000197">
    <property type="protein sequence ID" value="KRZ03309.1"/>
    <property type="molecule type" value="Genomic_DNA"/>
</dbReference>
<comment type="caution">
    <text evidence="1">The sequence shown here is derived from an EMBL/GenBank/DDBJ whole genome shotgun (WGS) entry which is preliminary data.</text>
</comment>
<organism evidence="1 2">
    <name type="scientific">Trichinella zimbabwensis</name>
    <dbReference type="NCBI Taxonomy" id="268475"/>
    <lineage>
        <taxon>Eukaryota</taxon>
        <taxon>Metazoa</taxon>
        <taxon>Ecdysozoa</taxon>
        <taxon>Nematoda</taxon>
        <taxon>Enoplea</taxon>
        <taxon>Dorylaimia</taxon>
        <taxon>Trichinellida</taxon>
        <taxon>Trichinellidae</taxon>
        <taxon>Trichinella</taxon>
    </lineage>
</organism>
<gene>
    <name evidence="1" type="ORF">T11_17989</name>
</gene>
<protein>
    <submittedName>
        <fullName evidence="1">Uncharacterized protein</fullName>
    </submittedName>
</protein>
<accession>A0A0V1GYP1</accession>